<dbReference type="InterPro" id="IPR049366">
    <property type="entry name" value="RGL11_C"/>
</dbReference>
<feature type="domain" description="Rhamnogalacturonan lyase family 11 C-terminal" evidence="4">
    <location>
        <begin position="529"/>
        <end position="1022"/>
    </location>
</feature>
<dbReference type="InterPro" id="IPR034641">
    <property type="entry name" value="RGL11"/>
</dbReference>
<feature type="signal peptide" evidence="1">
    <location>
        <begin position="1"/>
        <end position="25"/>
    </location>
</feature>
<dbReference type="InterPro" id="IPR026444">
    <property type="entry name" value="Secre_tail"/>
</dbReference>
<protein>
    <submittedName>
        <fullName evidence="5">T9SS type A sorting domain-containing protein</fullName>
    </submittedName>
</protein>
<accession>A0ABW5TS97</accession>
<dbReference type="InterPro" id="IPR028994">
    <property type="entry name" value="Integrin_alpha_N"/>
</dbReference>
<dbReference type="Pfam" id="PF18370">
    <property type="entry name" value="RGI_lyase"/>
    <property type="match status" value="1"/>
</dbReference>
<dbReference type="InterPro" id="IPR011043">
    <property type="entry name" value="Gal_Oxase/kelch_b-propeller"/>
</dbReference>
<dbReference type="Gene3D" id="2.60.40.10">
    <property type="entry name" value="Immunoglobulins"/>
    <property type="match status" value="1"/>
</dbReference>
<dbReference type="PANTHER" id="PTHR43118">
    <property type="entry name" value="RHAMNOGALACTURONAN LYASE (EUROFUNG)"/>
    <property type="match status" value="1"/>
</dbReference>
<name>A0ABW5TS97_9SPHI</name>
<dbReference type="SUPFAM" id="SSF69318">
    <property type="entry name" value="Integrin alpha N-terminal domain"/>
    <property type="match status" value="1"/>
</dbReference>
<dbReference type="SUPFAM" id="SSF50965">
    <property type="entry name" value="Galactose oxidase, central domain"/>
    <property type="match status" value="1"/>
</dbReference>
<dbReference type="CDD" id="cd10318">
    <property type="entry name" value="RGL11"/>
    <property type="match status" value="1"/>
</dbReference>
<feature type="chain" id="PRO_5046637277" evidence="1">
    <location>
        <begin position="26"/>
        <end position="1123"/>
    </location>
</feature>
<dbReference type="EMBL" id="JBHULV010000030">
    <property type="protein sequence ID" value="MFD2732127.1"/>
    <property type="molecule type" value="Genomic_DNA"/>
</dbReference>
<evidence type="ECO:0000259" key="3">
    <source>
        <dbReference type="Pfam" id="PF18962"/>
    </source>
</evidence>
<evidence type="ECO:0000259" key="2">
    <source>
        <dbReference type="Pfam" id="PF18370"/>
    </source>
</evidence>
<evidence type="ECO:0000259" key="4">
    <source>
        <dbReference type="Pfam" id="PF21348"/>
    </source>
</evidence>
<dbReference type="InterPro" id="IPR041624">
    <property type="entry name" value="RGI_lyase"/>
</dbReference>
<organism evidence="5 6">
    <name type="scientific">Pedobacter alpinus</name>
    <dbReference type="NCBI Taxonomy" id="1590643"/>
    <lineage>
        <taxon>Bacteria</taxon>
        <taxon>Pseudomonadati</taxon>
        <taxon>Bacteroidota</taxon>
        <taxon>Sphingobacteriia</taxon>
        <taxon>Sphingobacteriales</taxon>
        <taxon>Sphingobacteriaceae</taxon>
        <taxon>Pedobacter</taxon>
    </lineage>
</organism>
<keyword evidence="1" id="KW-0732">Signal</keyword>
<dbReference type="RefSeq" id="WP_379044010.1">
    <property type="nucleotide sequence ID" value="NZ_JBHSKW010000034.1"/>
</dbReference>
<keyword evidence="6" id="KW-1185">Reference proteome</keyword>
<proteinExistence type="predicted"/>
<gene>
    <name evidence="5" type="ORF">ACFSSE_10480</name>
</gene>
<dbReference type="Pfam" id="PF18962">
    <property type="entry name" value="Por_Secre_tail"/>
    <property type="match status" value="1"/>
</dbReference>
<sequence length="1123" mass="122049">MFSIDFKKISATICICFTVIFSSFAQQWNPLTDASAISSVASNYSSITSATYLTPDDNEIIIPYVSYTESNIVKVKRLMDGAWVAVGGNVSDGNAAYAQIFRSPNETLYVTYVDQSTAGANKLAIKTFNKTTSVWEALGANATNLYVSTGSILQTNGTQLNSSINHQMAFDANNVPHVIYADFGANAGAASVKKYNGTAWEIVGGATLSADRATGLGLTIDQANGAIYAAFLGGSGTTNSLKVFAFKNNAWASIAITANTVTSGATTYQSINEAVSGAYSAARHSSLTLDRDKNLIIGFFNAANSNRATYLKYNQTTNVWSLLGVVSTRDASYIKLITANNGDVYTSFIDAISNGSGRSVSRVFQLIDNDTRWSELTNVSVNNGIDEPSSNLSFEIADNGRQYIVYTKANSSSVVVPVVRLFSNLPPPPPAPDEIVTTPRQIERLDRGVVAVRTSANMVYVGWRMFGTDPTNIGFNVYRGGMKLNSTPITNSTNYQDNTSTNSTYTIKPVLNGVEQQESAPANIWAQNYLSIPLTPPPSALTPTGEAYNYVANDCSVGDLDGDGQYEIILKWDPSNAKDNSHSGYTGNVYLDAYKLNGTRLWRIDLGRNIRAGAHYTQFMVYDLDGDGKAEVACKTADGTIDGVGTVIGNANADFRNTNGYVLTGPEFLTVFNGLTGAAMATKNYIPARGAVSSWGDNYGNRVDRFTAAVAYVDGAKPSLIMGRGYYTRQVRVAWDWRNGELTQKWVFDTNSAGNAPYFGQGNHQLSVADPDGDGKDEIFNGSSTINDKGNGLWSNGRGHGDALHVSDMDTTLPGLEVWMCYEDPSSYAGLGLALRNAKTGELIWGVPATGDVGRALAADIDPQYPGYEMWGTAGTGIYTNKGVQVGTVRPSVNFAIWWDGDLSRELLDGTRLDKWNTTTKNTERLLTINNFGNAASNNGTKATPGLTADILGDWREELIYRSSDSRNLLLFTTTIPTTEKLYTLMHDTQYRTAVAWQNTAYNQPPHPSFFLGTGMQPAPVPNIVYASQLTTSIKPKNLVKESLGIYPNPVKDKINFNLTSKNNNLELELINLEGKKIVISTGTVEYLETFLNSWLKNIKKGVYILNIYDKNKIYTNKMLKID</sequence>
<evidence type="ECO:0000313" key="6">
    <source>
        <dbReference type="Proteomes" id="UP001597546"/>
    </source>
</evidence>
<evidence type="ECO:0000256" key="1">
    <source>
        <dbReference type="SAM" id="SignalP"/>
    </source>
</evidence>
<dbReference type="NCBIfam" id="TIGR04183">
    <property type="entry name" value="Por_Secre_tail"/>
    <property type="match status" value="1"/>
</dbReference>
<feature type="domain" description="Secretion system C-terminal sorting" evidence="3">
    <location>
        <begin position="1046"/>
        <end position="1119"/>
    </location>
</feature>
<dbReference type="PANTHER" id="PTHR43118:SF1">
    <property type="entry name" value="RHAMNOGALACTURONAN LYASE (EUROFUNG)"/>
    <property type="match status" value="1"/>
</dbReference>
<feature type="domain" description="Rhamnogalacturonan I lyase beta-sheet" evidence="2">
    <location>
        <begin position="440"/>
        <end position="525"/>
    </location>
</feature>
<reference evidence="6" key="1">
    <citation type="journal article" date="2019" name="Int. J. Syst. Evol. Microbiol.">
        <title>The Global Catalogue of Microorganisms (GCM) 10K type strain sequencing project: providing services to taxonomists for standard genome sequencing and annotation.</title>
        <authorList>
            <consortium name="The Broad Institute Genomics Platform"/>
            <consortium name="The Broad Institute Genome Sequencing Center for Infectious Disease"/>
            <person name="Wu L."/>
            <person name="Ma J."/>
        </authorList>
    </citation>
    <scope>NUCLEOTIDE SEQUENCE [LARGE SCALE GENOMIC DNA]</scope>
    <source>
        <strain evidence="6">KCTC 42456</strain>
    </source>
</reference>
<dbReference type="Pfam" id="PF21348">
    <property type="entry name" value="RGL11_C"/>
    <property type="match status" value="1"/>
</dbReference>
<evidence type="ECO:0000313" key="5">
    <source>
        <dbReference type="EMBL" id="MFD2732127.1"/>
    </source>
</evidence>
<dbReference type="Proteomes" id="UP001597546">
    <property type="component" value="Unassembled WGS sequence"/>
</dbReference>
<comment type="caution">
    <text evidence="5">The sequence shown here is derived from an EMBL/GenBank/DDBJ whole genome shotgun (WGS) entry which is preliminary data.</text>
</comment>
<dbReference type="InterPro" id="IPR013783">
    <property type="entry name" value="Ig-like_fold"/>
</dbReference>